<dbReference type="Proteomes" id="UP000236291">
    <property type="component" value="Unassembled WGS sequence"/>
</dbReference>
<name>A0A2K3KW44_TRIPR</name>
<dbReference type="AlphaFoldDB" id="A0A2K3KW44"/>
<comment type="caution">
    <text evidence="1">The sequence shown here is derived from an EMBL/GenBank/DDBJ whole genome shotgun (WGS) entry which is preliminary data.</text>
</comment>
<accession>A0A2K3KW44</accession>
<gene>
    <name evidence="1" type="ORF">L195_g057468</name>
</gene>
<protein>
    <submittedName>
        <fullName evidence="1">Uncharacterized protein</fullName>
    </submittedName>
</protein>
<proteinExistence type="predicted"/>
<evidence type="ECO:0000313" key="1">
    <source>
        <dbReference type="EMBL" id="PNX70513.1"/>
    </source>
</evidence>
<organism evidence="1 2">
    <name type="scientific">Trifolium pratense</name>
    <name type="common">Red clover</name>
    <dbReference type="NCBI Taxonomy" id="57577"/>
    <lineage>
        <taxon>Eukaryota</taxon>
        <taxon>Viridiplantae</taxon>
        <taxon>Streptophyta</taxon>
        <taxon>Embryophyta</taxon>
        <taxon>Tracheophyta</taxon>
        <taxon>Spermatophyta</taxon>
        <taxon>Magnoliopsida</taxon>
        <taxon>eudicotyledons</taxon>
        <taxon>Gunneridae</taxon>
        <taxon>Pentapetalae</taxon>
        <taxon>rosids</taxon>
        <taxon>fabids</taxon>
        <taxon>Fabales</taxon>
        <taxon>Fabaceae</taxon>
        <taxon>Papilionoideae</taxon>
        <taxon>50 kb inversion clade</taxon>
        <taxon>NPAAA clade</taxon>
        <taxon>Hologalegina</taxon>
        <taxon>IRL clade</taxon>
        <taxon>Trifolieae</taxon>
        <taxon>Trifolium</taxon>
    </lineage>
</organism>
<sequence length="77" mass="8690">MGSLLPGLCVANWFHMSDIEEVVESQGVVRYGLLDMITDPDMDWVGPEPRGIVSVLTPNDPKLRTVVERRRRNDPVN</sequence>
<reference evidence="1 2" key="1">
    <citation type="journal article" date="2014" name="Am. J. Bot.">
        <title>Genome assembly and annotation for red clover (Trifolium pratense; Fabaceae).</title>
        <authorList>
            <person name="Istvanek J."/>
            <person name="Jaros M."/>
            <person name="Krenek A."/>
            <person name="Repkova J."/>
        </authorList>
    </citation>
    <scope>NUCLEOTIDE SEQUENCE [LARGE SCALE GENOMIC DNA]</scope>
    <source>
        <strain evidence="2">cv. Tatra</strain>
        <tissue evidence="1">Young leaves</tissue>
    </source>
</reference>
<reference evidence="1 2" key="2">
    <citation type="journal article" date="2017" name="Front. Plant Sci.">
        <title>Gene Classification and Mining of Molecular Markers Useful in Red Clover (Trifolium pratense) Breeding.</title>
        <authorList>
            <person name="Istvanek J."/>
            <person name="Dluhosova J."/>
            <person name="Dluhos P."/>
            <person name="Patkova L."/>
            <person name="Nedelnik J."/>
            <person name="Repkova J."/>
        </authorList>
    </citation>
    <scope>NUCLEOTIDE SEQUENCE [LARGE SCALE GENOMIC DNA]</scope>
    <source>
        <strain evidence="2">cv. Tatra</strain>
        <tissue evidence="1">Young leaves</tissue>
    </source>
</reference>
<dbReference type="EMBL" id="ASHM01114032">
    <property type="protein sequence ID" value="PNX70513.1"/>
    <property type="molecule type" value="Genomic_DNA"/>
</dbReference>
<evidence type="ECO:0000313" key="2">
    <source>
        <dbReference type="Proteomes" id="UP000236291"/>
    </source>
</evidence>